<feature type="transmembrane region" description="Helical" evidence="8">
    <location>
        <begin position="309"/>
        <end position="327"/>
    </location>
</feature>
<feature type="transmembrane region" description="Helical" evidence="8">
    <location>
        <begin position="116"/>
        <end position="136"/>
    </location>
</feature>
<dbReference type="Pfam" id="PF01032">
    <property type="entry name" value="FecCD"/>
    <property type="match status" value="1"/>
</dbReference>
<proteinExistence type="inferred from homology"/>
<evidence type="ECO:0000313" key="9">
    <source>
        <dbReference type="EMBL" id="MFC0227098.1"/>
    </source>
</evidence>
<feature type="transmembrane region" description="Helical" evidence="8">
    <location>
        <begin position="59"/>
        <end position="80"/>
    </location>
</feature>
<organism evidence="9 10">
    <name type="scientific">Serratia aquatilis</name>
    <dbReference type="NCBI Taxonomy" id="1737515"/>
    <lineage>
        <taxon>Bacteria</taxon>
        <taxon>Pseudomonadati</taxon>
        <taxon>Pseudomonadota</taxon>
        <taxon>Gammaproteobacteria</taxon>
        <taxon>Enterobacterales</taxon>
        <taxon>Yersiniaceae</taxon>
        <taxon>Serratia</taxon>
    </lineage>
</organism>
<keyword evidence="3" id="KW-0813">Transport</keyword>
<keyword evidence="10" id="KW-1185">Reference proteome</keyword>
<feature type="transmembrane region" description="Helical" evidence="8">
    <location>
        <begin position="89"/>
        <end position="110"/>
    </location>
</feature>
<reference evidence="9 10" key="1">
    <citation type="submission" date="2024-09" db="EMBL/GenBank/DDBJ databases">
        <authorList>
            <person name="Sun Q."/>
            <person name="Mori K."/>
        </authorList>
    </citation>
    <scope>NUCLEOTIDE SEQUENCE [LARGE SCALE GENOMIC DNA]</scope>
    <source>
        <strain evidence="9 10">CCM 8626</strain>
    </source>
</reference>
<keyword evidence="7 8" id="KW-0472">Membrane</keyword>
<keyword evidence="5 8" id="KW-0812">Transmembrane</keyword>
<feature type="transmembrane region" description="Helical" evidence="8">
    <location>
        <begin position="189"/>
        <end position="210"/>
    </location>
</feature>
<dbReference type="PANTHER" id="PTHR30472">
    <property type="entry name" value="FERRIC ENTEROBACTIN TRANSPORT SYSTEM PERMEASE PROTEIN"/>
    <property type="match status" value="1"/>
</dbReference>
<comment type="caution">
    <text evidence="9">The sequence shown here is derived from an EMBL/GenBank/DDBJ whole genome shotgun (WGS) entry which is preliminary data.</text>
</comment>
<evidence type="ECO:0000256" key="6">
    <source>
        <dbReference type="ARBA" id="ARBA00022989"/>
    </source>
</evidence>
<comment type="subcellular location">
    <subcellularLocation>
        <location evidence="1">Cell membrane</location>
        <topology evidence="1">Multi-pass membrane protein</topology>
    </subcellularLocation>
</comment>
<name>A0ABV6EDM6_9GAMM</name>
<dbReference type="SUPFAM" id="SSF81345">
    <property type="entry name" value="ABC transporter involved in vitamin B12 uptake, BtuC"/>
    <property type="match status" value="1"/>
</dbReference>
<dbReference type="InterPro" id="IPR000522">
    <property type="entry name" value="ABC_transptr_permease_BtuC"/>
</dbReference>
<feature type="transmembrane region" description="Helical" evidence="8">
    <location>
        <begin position="239"/>
        <end position="266"/>
    </location>
</feature>
<evidence type="ECO:0000256" key="8">
    <source>
        <dbReference type="SAM" id="Phobius"/>
    </source>
</evidence>
<protein>
    <submittedName>
        <fullName evidence="9">FecCD family ABC transporter permease</fullName>
    </submittedName>
</protein>
<evidence type="ECO:0000256" key="2">
    <source>
        <dbReference type="ARBA" id="ARBA00007935"/>
    </source>
</evidence>
<evidence type="ECO:0000256" key="3">
    <source>
        <dbReference type="ARBA" id="ARBA00022448"/>
    </source>
</evidence>
<evidence type="ECO:0000256" key="1">
    <source>
        <dbReference type="ARBA" id="ARBA00004651"/>
    </source>
</evidence>
<comment type="similarity">
    <text evidence="2">Belongs to the binding-protein-dependent transport system permease family. FecCD subfamily.</text>
</comment>
<evidence type="ECO:0000313" key="10">
    <source>
        <dbReference type="Proteomes" id="UP001589792"/>
    </source>
</evidence>
<keyword evidence="6 8" id="KW-1133">Transmembrane helix</keyword>
<keyword evidence="4" id="KW-1003">Cell membrane</keyword>
<dbReference type="RefSeq" id="WP_380675325.1">
    <property type="nucleotide sequence ID" value="NZ_CP173186.1"/>
</dbReference>
<dbReference type="EMBL" id="JBHLXG010000010">
    <property type="protein sequence ID" value="MFC0227098.1"/>
    <property type="molecule type" value="Genomic_DNA"/>
</dbReference>
<evidence type="ECO:0000256" key="4">
    <source>
        <dbReference type="ARBA" id="ARBA00022475"/>
    </source>
</evidence>
<dbReference type="CDD" id="cd06550">
    <property type="entry name" value="TM_ABC_iron-siderophores_like"/>
    <property type="match status" value="1"/>
</dbReference>
<dbReference type="PANTHER" id="PTHR30472:SF25">
    <property type="entry name" value="ABC TRANSPORTER PERMEASE PROTEIN MJ0876-RELATED"/>
    <property type="match status" value="1"/>
</dbReference>
<dbReference type="Proteomes" id="UP001589792">
    <property type="component" value="Unassembled WGS sequence"/>
</dbReference>
<feature type="transmembrane region" description="Helical" evidence="8">
    <location>
        <begin position="278"/>
        <end position="297"/>
    </location>
</feature>
<evidence type="ECO:0000256" key="5">
    <source>
        <dbReference type="ARBA" id="ARBA00022692"/>
    </source>
</evidence>
<dbReference type="Gene3D" id="1.10.3470.10">
    <property type="entry name" value="ABC transporter involved in vitamin B12 uptake, BtuC"/>
    <property type="match status" value="1"/>
</dbReference>
<feature type="transmembrane region" description="Helical" evidence="8">
    <location>
        <begin position="148"/>
        <end position="169"/>
    </location>
</feature>
<gene>
    <name evidence="9" type="ORF">ACFFJ3_11390</name>
</gene>
<sequence length="334" mass="35632">MRLRTSPRLAIGSLLILLSLLTVGAANLGAVTLSFRTLWQLPLDDTAWHIWLNIRLPRVLLAIIIGCALAVSGAVMQGLFRNPLADPSLLGISSGGALFVALIIVMPLTLPPFIALYSHMLAAFLGSLLVSILIYGISRSGHGSLSRLLLAGIAINALCMAAIGVLSYLSSDQQLRQFSLWMMGSLSQSQWPTLIVAASLVLPTALLTLLQARRLNLLQLGDEEAHYLGVNVQRAKLQLLLLSALLIGAAVAMSGVIGFIGLVIPHLVRMRLGGDHRWLLPASALGGACLLLVSDTLARTLVAPAEMPVGLMTSLIGGPYFLWLVMYQRERSGG</sequence>
<dbReference type="InterPro" id="IPR037294">
    <property type="entry name" value="ABC_BtuC-like"/>
</dbReference>
<evidence type="ECO:0000256" key="7">
    <source>
        <dbReference type="ARBA" id="ARBA00023136"/>
    </source>
</evidence>
<accession>A0ABV6EDM6</accession>